<keyword evidence="3" id="KW-1185">Reference proteome</keyword>
<dbReference type="HOGENOM" id="CLU_123721_2_1_11"/>
<proteinExistence type="predicted"/>
<accession>A0A075JHE9</accession>
<dbReference type="eggNOG" id="ENOG5033252">
    <property type="taxonomic scope" value="Bacteria"/>
</dbReference>
<evidence type="ECO:0000313" key="2">
    <source>
        <dbReference type="EMBL" id="AIF41230.1"/>
    </source>
</evidence>
<sequence>MRFRVAWRDERGSAVAENAMTSVVIVAVFLLVCQFAYAAHVRSSLTMAAAEAARAGARVDGGVDAAQAKARDLLAEGGGRHAGVSAGSTSEAGVAVMRVDITAQVPVLGPFGVGLDLHTSGRAVIEDRGP</sequence>
<protein>
    <recommendedName>
        <fullName evidence="1">TadE-like domain-containing protein</fullName>
    </recommendedName>
</protein>
<dbReference type="RefSeq" id="WP_038568899.1">
    <property type="nucleotide sequence ID" value="NZ_CP008889.1"/>
</dbReference>
<reference evidence="2 3" key="1">
    <citation type="submission" date="2014-07" db="EMBL/GenBank/DDBJ databases">
        <title>Genome Sequencing of Dermacoccus nishinomiyaensis.</title>
        <authorList>
            <person name="Hong K.W."/>
            <person name="Chan K.G."/>
        </authorList>
    </citation>
    <scope>NUCLEOTIDE SEQUENCE [LARGE SCALE GENOMIC DNA]</scope>
    <source>
        <strain evidence="2 3">M25</strain>
    </source>
</reference>
<name>A0A075JHE9_9MICO</name>
<organism evidence="2 3">
    <name type="scientific">Dermacoccus nishinomiyaensis</name>
    <dbReference type="NCBI Taxonomy" id="1274"/>
    <lineage>
        <taxon>Bacteria</taxon>
        <taxon>Bacillati</taxon>
        <taxon>Actinomycetota</taxon>
        <taxon>Actinomycetes</taxon>
        <taxon>Micrococcales</taxon>
        <taxon>Dermacoccaceae</taxon>
        <taxon>Dermacoccus</taxon>
    </lineage>
</organism>
<dbReference type="OrthoDB" id="3254574at2"/>
<dbReference type="InterPro" id="IPR012495">
    <property type="entry name" value="TadE-like_dom"/>
</dbReference>
<dbReference type="GeneID" id="41841466"/>
<dbReference type="Proteomes" id="UP000027986">
    <property type="component" value="Chromosome"/>
</dbReference>
<dbReference type="AlphaFoldDB" id="A0A075JHE9"/>
<evidence type="ECO:0000259" key="1">
    <source>
        <dbReference type="Pfam" id="PF07811"/>
    </source>
</evidence>
<dbReference type="Pfam" id="PF07811">
    <property type="entry name" value="TadE"/>
    <property type="match status" value="1"/>
</dbReference>
<gene>
    <name evidence="2" type="ORF">HX89_10040</name>
</gene>
<feature type="domain" description="TadE-like" evidence="1">
    <location>
        <begin position="12"/>
        <end position="54"/>
    </location>
</feature>
<dbReference type="EMBL" id="CP008889">
    <property type="protein sequence ID" value="AIF41230.1"/>
    <property type="molecule type" value="Genomic_DNA"/>
</dbReference>
<evidence type="ECO:0000313" key="3">
    <source>
        <dbReference type="Proteomes" id="UP000027986"/>
    </source>
</evidence>
<dbReference type="KEGG" id="dni:HX89_10040"/>